<evidence type="ECO:0000256" key="1">
    <source>
        <dbReference type="SAM" id="Phobius"/>
    </source>
</evidence>
<keyword evidence="1" id="KW-1133">Transmembrane helix</keyword>
<feature type="transmembrane region" description="Helical" evidence="1">
    <location>
        <begin position="79"/>
        <end position="103"/>
    </location>
</feature>
<proteinExistence type="predicted"/>
<gene>
    <name evidence="3" type="ORF">CINC_LOCUS4106</name>
</gene>
<evidence type="ECO:0000313" key="3">
    <source>
        <dbReference type="EMBL" id="CAD0202443.1"/>
    </source>
</evidence>
<dbReference type="AlphaFoldDB" id="A0A9N8KY72"/>
<keyword evidence="1" id="KW-0472">Membrane</keyword>
<feature type="chain" id="PRO_5040173625" evidence="2">
    <location>
        <begin position="27"/>
        <end position="117"/>
    </location>
</feature>
<organism evidence="3 4">
    <name type="scientific">Chrysodeixis includens</name>
    <name type="common">Soybean looper</name>
    <name type="synonym">Pseudoplusia includens</name>
    <dbReference type="NCBI Taxonomy" id="689277"/>
    <lineage>
        <taxon>Eukaryota</taxon>
        <taxon>Metazoa</taxon>
        <taxon>Ecdysozoa</taxon>
        <taxon>Arthropoda</taxon>
        <taxon>Hexapoda</taxon>
        <taxon>Insecta</taxon>
        <taxon>Pterygota</taxon>
        <taxon>Neoptera</taxon>
        <taxon>Endopterygota</taxon>
        <taxon>Lepidoptera</taxon>
        <taxon>Glossata</taxon>
        <taxon>Ditrysia</taxon>
        <taxon>Noctuoidea</taxon>
        <taxon>Noctuidae</taxon>
        <taxon>Plusiinae</taxon>
        <taxon>Chrysodeixis</taxon>
    </lineage>
</organism>
<keyword evidence="2" id="KW-0732">Signal</keyword>
<keyword evidence="1" id="KW-0812">Transmembrane</keyword>
<protein>
    <submittedName>
        <fullName evidence="3">Uncharacterized protein</fullName>
    </submittedName>
</protein>
<evidence type="ECO:0000256" key="2">
    <source>
        <dbReference type="SAM" id="SignalP"/>
    </source>
</evidence>
<keyword evidence="4" id="KW-1185">Reference proteome</keyword>
<name>A0A9N8KY72_CHRIL</name>
<dbReference type="Proteomes" id="UP001154114">
    <property type="component" value="Chromosome 17"/>
</dbReference>
<sequence>MKCIFRSFIQMFYLTLYYLSCEEVTGCYIFYELIHLSVSQNKFFCNCESETALHTTTLIFRYASGNPFMVTIGNPCIDMNILICLFIVNDFLFICVFIFEIALEILFTHGYLSETPD</sequence>
<reference evidence="3" key="1">
    <citation type="submission" date="2021-12" db="EMBL/GenBank/DDBJ databases">
        <authorList>
            <person name="King R."/>
        </authorList>
    </citation>
    <scope>NUCLEOTIDE SEQUENCE</scope>
</reference>
<evidence type="ECO:0000313" key="4">
    <source>
        <dbReference type="Proteomes" id="UP001154114"/>
    </source>
</evidence>
<accession>A0A9N8KY72</accession>
<dbReference type="EMBL" id="LR824020">
    <property type="protein sequence ID" value="CAD0202443.1"/>
    <property type="molecule type" value="Genomic_DNA"/>
</dbReference>
<feature type="signal peptide" evidence="2">
    <location>
        <begin position="1"/>
        <end position="26"/>
    </location>
</feature>